<dbReference type="PANTHER" id="PTHR30574">
    <property type="entry name" value="INNER MEMBRANE PROTEIN YEDE"/>
    <property type="match status" value="1"/>
</dbReference>
<keyword evidence="4" id="KW-0997">Cell inner membrane</keyword>
<keyword evidence="2" id="KW-0813">Transport</keyword>
<gene>
    <name evidence="10" type="ORF">GCM10008111_31630</name>
</gene>
<feature type="transmembrane region" description="Helical" evidence="9">
    <location>
        <begin position="49"/>
        <end position="68"/>
    </location>
</feature>
<comment type="caution">
    <text evidence="10">The sequence shown here is derived from an EMBL/GenBank/DDBJ whole genome shotgun (WGS) entry which is preliminary data.</text>
</comment>
<dbReference type="PANTHER" id="PTHR30574:SF1">
    <property type="entry name" value="SULPHUR TRANSPORT DOMAIN-CONTAINING PROTEIN"/>
    <property type="match status" value="1"/>
</dbReference>
<keyword evidence="5 9" id="KW-0812">Transmembrane</keyword>
<accession>A0ABQ2WT84</accession>
<evidence type="ECO:0000313" key="10">
    <source>
        <dbReference type="EMBL" id="GGW73295.1"/>
    </source>
</evidence>
<keyword evidence="7 9" id="KW-0472">Membrane</keyword>
<keyword evidence="3" id="KW-1003">Cell membrane</keyword>
<proteinExistence type="inferred from homology"/>
<feature type="transmembrane region" description="Helical" evidence="9">
    <location>
        <begin position="80"/>
        <end position="99"/>
    </location>
</feature>
<sequence length="134" mass="13886">MENFTPFSALFGGALIGLGALILMLGLGRIAGISGIVSQALFNRNDRPWRLAFLLGLIAGPITLSLFVTDLDYSTPELTSTTLLAGLLVGLGTAWGSGCTSGHGICGIGRFSVRSIVATLVFMCAGIVIATLFH</sequence>
<comment type="subcellular location">
    <subcellularLocation>
        <location evidence="1">Cell inner membrane</location>
        <topology evidence="1">Multi-pass membrane protein</topology>
    </subcellularLocation>
</comment>
<evidence type="ECO:0000256" key="7">
    <source>
        <dbReference type="ARBA" id="ARBA00023136"/>
    </source>
</evidence>
<keyword evidence="6 9" id="KW-1133">Transmembrane helix</keyword>
<dbReference type="EMBL" id="BMYR01000020">
    <property type="protein sequence ID" value="GGW73295.1"/>
    <property type="molecule type" value="Genomic_DNA"/>
</dbReference>
<comment type="similarity">
    <text evidence="8">Belongs to the TsuA/YedE (TC 9.B.102) family.</text>
</comment>
<keyword evidence="11" id="KW-1185">Reference proteome</keyword>
<organism evidence="10 11">
    <name type="scientific">Alishewanella tabrizica</name>
    <dbReference type="NCBI Taxonomy" id="671278"/>
    <lineage>
        <taxon>Bacteria</taxon>
        <taxon>Pseudomonadati</taxon>
        <taxon>Pseudomonadota</taxon>
        <taxon>Gammaproteobacteria</taxon>
        <taxon>Alteromonadales</taxon>
        <taxon>Alteromonadaceae</taxon>
        <taxon>Alishewanella</taxon>
    </lineage>
</organism>
<dbReference type="InterPro" id="IPR007272">
    <property type="entry name" value="Sulf_transp_TsuA/YedE"/>
</dbReference>
<protein>
    <submittedName>
        <fullName evidence="10">Membrane protein</fullName>
    </submittedName>
</protein>
<evidence type="ECO:0000256" key="9">
    <source>
        <dbReference type="SAM" id="Phobius"/>
    </source>
</evidence>
<dbReference type="Pfam" id="PF04143">
    <property type="entry name" value="Sulf_transp"/>
    <property type="match status" value="1"/>
</dbReference>
<feature type="transmembrane region" description="Helical" evidence="9">
    <location>
        <begin position="6"/>
        <end position="28"/>
    </location>
</feature>
<evidence type="ECO:0000256" key="8">
    <source>
        <dbReference type="ARBA" id="ARBA00035655"/>
    </source>
</evidence>
<evidence type="ECO:0000256" key="6">
    <source>
        <dbReference type="ARBA" id="ARBA00022989"/>
    </source>
</evidence>
<evidence type="ECO:0000256" key="5">
    <source>
        <dbReference type="ARBA" id="ARBA00022692"/>
    </source>
</evidence>
<evidence type="ECO:0000256" key="3">
    <source>
        <dbReference type="ARBA" id="ARBA00022475"/>
    </source>
</evidence>
<evidence type="ECO:0000256" key="4">
    <source>
        <dbReference type="ARBA" id="ARBA00022519"/>
    </source>
</evidence>
<name>A0ABQ2WT84_9ALTE</name>
<dbReference type="RefSeq" id="WP_189484206.1">
    <property type="nucleotide sequence ID" value="NZ_BMYR01000020.1"/>
</dbReference>
<evidence type="ECO:0000256" key="1">
    <source>
        <dbReference type="ARBA" id="ARBA00004429"/>
    </source>
</evidence>
<reference evidence="11" key="1">
    <citation type="journal article" date="2019" name="Int. J. Syst. Evol. Microbiol.">
        <title>The Global Catalogue of Microorganisms (GCM) 10K type strain sequencing project: providing services to taxonomists for standard genome sequencing and annotation.</title>
        <authorList>
            <consortium name="The Broad Institute Genomics Platform"/>
            <consortium name="The Broad Institute Genome Sequencing Center for Infectious Disease"/>
            <person name="Wu L."/>
            <person name="Ma J."/>
        </authorList>
    </citation>
    <scope>NUCLEOTIDE SEQUENCE [LARGE SCALE GENOMIC DNA]</scope>
    <source>
        <strain evidence="11">KCTC 23723</strain>
    </source>
</reference>
<evidence type="ECO:0000256" key="2">
    <source>
        <dbReference type="ARBA" id="ARBA00022448"/>
    </source>
</evidence>
<feature type="transmembrane region" description="Helical" evidence="9">
    <location>
        <begin position="111"/>
        <end position="133"/>
    </location>
</feature>
<evidence type="ECO:0000313" key="11">
    <source>
        <dbReference type="Proteomes" id="UP000634667"/>
    </source>
</evidence>
<dbReference type="Proteomes" id="UP000634667">
    <property type="component" value="Unassembled WGS sequence"/>
</dbReference>